<evidence type="ECO:0000256" key="1">
    <source>
        <dbReference type="SAM" id="MobiDB-lite"/>
    </source>
</evidence>
<accession>A0A212KD54</accession>
<evidence type="ECO:0008006" key="3">
    <source>
        <dbReference type="Google" id="ProtNLM"/>
    </source>
</evidence>
<name>A0A212KD54_9PROT</name>
<protein>
    <recommendedName>
        <fullName evidence="3">DUF1127 domain-containing protein</fullName>
    </recommendedName>
</protein>
<gene>
    <name evidence="2" type="ORF">KL86APRO_12637</name>
</gene>
<sequence>MAAAQYIGTIRPNTAPKASAPGRRETSGGLVRDRRAMAEQVLEWCRRIGYRRSLRVLPDRMLSAMGLSRMQAAEEAAKPFWQP</sequence>
<dbReference type="EMBL" id="FLUO01000001">
    <property type="protein sequence ID" value="SBW09626.1"/>
    <property type="molecule type" value="Genomic_DNA"/>
</dbReference>
<evidence type="ECO:0000313" key="2">
    <source>
        <dbReference type="EMBL" id="SBW09626.1"/>
    </source>
</evidence>
<feature type="region of interest" description="Disordered" evidence="1">
    <location>
        <begin position="1"/>
        <end position="30"/>
    </location>
</feature>
<dbReference type="AlphaFoldDB" id="A0A212KD54"/>
<proteinExistence type="predicted"/>
<reference evidence="2" key="1">
    <citation type="submission" date="2016-04" db="EMBL/GenBank/DDBJ databases">
        <authorList>
            <person name="Evans L.H."/>
            <person name="Alamgir A."/>
            <person name="Owens N."/>
            <person name="Weber N.D."/>
            <person name="Virtaneva K."/>
            <person name="Barbian K."/>
            <person name="Babar A."/>
            <person name="Rosenke K."/>
        </authorList>
    </citation>
    <scope>NUCLEOTIDE SEQUENCE</scope>
    <source>
        <strain evidence="2">86</strain>
    </source>
</reference>
<organism evidence="2">
    <name type="scientific">uncultured Alphaproteobacteria bacterium</name>
    <dbReference type="NCBI Taxonomy" id="91750"/>
    <lineage>
        <taxon>Bacteria</taxon>
        <taxon>Pseudomonadati</taxon>
        <taxon>Pseudomonadota</taxon>
        <taxon>Alphaproteobacteria</taxon>
        <taxon>environmental samples</taxon>
    </lineage>
</organism>